<dbReference type="Pfam" id="PF02743">
    <property type="entry name" value="dCache_1"/>
    <property type="match status" value="1"/>
</dbReference>
<dbReference type="SMART" id="SM00086">
    <property type="entry name" value="PAC"/>
    <property type="match status" value="2"/>
</dbReference>
<dbReference type="InterPro" id="IPR003661">
    <property type="entry name" value="HisK_dim/P_dom"/>
</dbReference>
<sequence>MPDESASLPPSPQPSTPPPAAAAFPDHGHRAYALRSRALVSGVWVVALLLTAAAWTAAIYLAERDESDALQRAERDTGNLAHIIAEQTTRAIAGTDRILSYIGYDLYRLGSQSPLLHDVMRNATLDSDLLLQLAYADGKGDLIQTSVDNAPAKVNLADREHFRVHKEGTVQGLFISRPVFGRASGKWSIQLSRKVTAADGGFGGMIVASLDPFYFGRTFDNLDVGDDGVVAIVGRDGILRARSVMDDRIIGLDLGNSPILQEAREKAEGFVRSVSPVDGVVRLTSFRNLQNYPLTVTAGFGEAEFMAETWARQQAYMIGAGMTTALLFVLAMLVTWQSRAQGRAHAELDETARHLSVSKMKLRDIAETASDWFWEMDADLCFSGISGAFAGSIRDPELYRGRRCEDIALREAGDAEHWEEHRRGLEDRQPFRGFEFAVREPGGGTRIWSLSGKPVFDEDGAFAGYRGSGADVTERRQAERSLADSERRYRAMFAAVGQPIVVTDQEAVITGFNPAAEALFGFREAETIGRNIAALMPEGLVGTHDRLFRDYLSSGRERPGSMIREVSVRRADGSLLPTEIALSSWRAGGREHFIGVFHDLSKAKQIEADLRRARDSAEHANRMKSEFLATISHEIRTPMNGVLGTLTLLDGEGLKPEERRLAGVARQSAESLLRLLDDILDFSKLEAGRIAIEEETCAPADLADAVMAVFQPSAMDKGLSLSCRMMPDVPDAAVTDPARLRQVLFNLVGNAVKFTSAGHVAVRARRGADLPDGRFLLEFEVEDTGIGIAAESVPSLFDRFTQADSSITRRYGGTGLGLAICKELCGLLGGTISVVSAPGKGSLFRFSVACAPGDPAALRVAAADTPPADPLPSLRVLAVDDNAVNRDIVRGLLERGGHRVTDAVDGDEAVRTVERSETPFDVVLMDIQMPGMDGLTATRLIRALPPPRNRVPVIALTAHASGSSLPECMASGMNGFVPKPLRPSALDAAIRAVLSRPAAEAAPAAVPVVTQAAPAADLLDQEQVDSVAEALGPECWRETLEGFSRTAWEQVTRIGSALAAGEEYRRAAHTLKGLSWNVGAKRLGDLAMALEKAAPDEALALAGSLEGVLKDSVQALSEPV</sequence>
<dbReference type="EC" id="2.7.13.3" evidence="3"/>
<evidence type="ECO:0000256" key="13">
    <source>
        <dbReference type="SAM" id="Phobius"/>
    </source>
</evidence>
<evidence type="ECO:0000256" key="8">
    <source>
        <dbReference type="ARBA" id="ARBA00023012"/>
    </source>
</evidence>
<dbReference type="PANTHER" id="PTHR45339:SF3">
    <property type="entry name" value="HISTIDINE KINASE"/>
    <property type="match status" value="1"/>
</dbReference>
<dbReference type="Proteomes" id="UP001227317">
    <property type="component" value="Unassembled WGS sequence"/>
</dbReference>
<dbReference type="Pfam" id="PF02518">
    <property type="entry name" value="HATPase_c"/>
    <property type="match status" value="1"/>
</dbReference>
<evidence type="ECO:0000256" key="7">
    <source>
        <dbReference type="ARBA" id="ARBA00022989"/>
    </source>
</evidence>
<dbReference type="InterPro" id="IPR035965">
    <property type="entry name" value="PAS-like_dom_sf"/>
</dbReference>
<dbReference type="PROSITE" id="PS50110">
    <property type="entry name" value="RESPONSE_REGULATORY"/>
    <property type="match status" value="1"/>
</dbReference>
<evidence type="ECO:0000256" key="6">
    <source>
        <dbReference type="ARBA" id="ARBA00022692"/>
    </source>
</evidence>
<feature type="compositionally biased region" description="Pro residues" evidence="12">
    <location>
        <begin position="9"/>
        <end position="20"/>
    </location>
</feature>
<dbReference type="InterPro" id="IPR000014">
    <property type="entry name" value="PAS"/>
</dbReference>
<dbReference type="InterPro" id="IPR000700">
    <property type="entry name" value="PAS-assoc_C"/>
</dbReference>
<evidence type="ECO:0000259" key="18">
    <source>
        <dbReference type="PROSITE" id="PS50894"/>
    </source>
</evidence>
<dbReference type="InterPro" id="IPR005467">
    <property type="entry name" value="His_kinase_dom"/>
</dbReference>
<dbReference type="SMART" id="SM00387">
    <property type="entry name" value="HATPase_c"/>
    <property type="match status" value="1"/>
</dbReference>
<keyword evidence="9 13" id="KW-0472">Membrane</keyword>
<comment type="catalytic activity">
    <reaction evidence="1">
        <text>ATP + protein L-histidine = ADP + protein N-phospho-L-histidine.</text>
        <dbReference type="EC" id="2.7.13.3"/>
    </reaction>
</comment>
<dbReference type="InterPro" id="IPR008207">
    <property type="entry name" value="Sig_transdc_His_kin_Hpt_dom"/>
</dbReference>
<keyword evidence="6 13" id="KW-0812">Transmembrane</keyword>
<dbReference type="SUPFAM" id="SSF55785">
    <property type="entry name" value="PYP-like sensor domain (PAS domain)"/>
    <property type="match status" value="2"/>
</dbReference>
<keyword evidence="20" id="KW-1185">Reference proteome</keyword>
<dbReference type="PROSITE" id="PS50113">
    <property type="entry name" value="PAC"/>
    <property type="match status" value="2"/>
</dbReference>
<feature type="modified residue" description="4-aspartylphosphate" evidence="11">
    <location>
        <position position="926"/>
    </location>
</feature>
<dbReference type="Gene3D" id="1.20.120.160">
    <property type="entry name" value="HPT domain"/>
    <property type="match status" value="1"/>
</dbReference>
<keyword evidence="8" id="KW-0902">Two-component regulatory system</keyword>
<dbReference type="InterPro" id="IPR036641">
    <property type="entry name" value="HPT_dom_sf"/>
</dbReference>
<evidence type="ECO:0000256" key="11">
    <source>
        <dbReference type="PROSITE-ProRule" id="PRU00169"/>
    </source>
</evidence>
<dbReference type="PROSITE" id="PS50112">
    <property type="entry name" value="PAS"/>
    <property type="match status" value="1"/>
</dbReference>
<dbReference type="Gene3D" id="3.40.50.2300">
    <property type="match status" value="1"/>
</dbReference>
<dbReference type="InterPro" id="IPR013656">
    <property type="entry name" value="PAS_4"/>
</dbReference>
<dbReference type="InterPro" id="IPR001789">
    <property type="entry name" value="Sig_transdc_resp-reg_receiver"/>
</dbReference>
<dbReference type="SUPFAM" id="SSF47384">
    <property type="entry name" value="Homodimeric domain of signal transducing histidine kinase"/>
    <property type="match status" value="1"/>
</dbReference>
<evidence type="ECO:0000259" key="14">
    <source>
        <dbReference type="PROSITE" id="PS50109"/>
    </source>
</evidence>
<dbReference type="SUPFAM" id="SSF55874">
    <property type="entry name" value="ATPase domain of HSP90 chaperone/DNA topoisomerase II/histidine kinase"/>
    <property type="match status" value="1"/>
</dbReference>
<evidence type="ECO:0000256" key="12">
    <source>
        <dbReference type="SAM" id="MobiDB-lite"/>
    </source>
</evidence>
<evidence type="ECO:0000256" key="5">
    <source>
        <dbReference type="ARBA" id="ARBA00022553"/>
    </source>
</evidence>
<evidence type="ECO:0000259" key="17">
    <source>
        <dbReference type="PROSITE" id="PS50113"/>
    </source>
</evidence>
<dbReference type="CDD" id="cd00088">
    <property type="entry name" value="HPT"/>
    <property type="match status" value="1"/>
</dbReference>
<dbReference type="SUPFAM" id="SSF47226">
    <property type="entry name" value="Histidine-containing phosphotransfer domain, HPT domain"/>
    <property type="match status" value="1"/>
</dbReference>
<organism evidence="19 20">
    <name type="scientific">Azospirillum isscasi</name>
    <dbReference type="NCBI Taxonomy" id="3053926"/>
    <lineage>
        <taxon>Bacteria</taxon>
        <taxon>Pseudomonadati</taxon>
        <taxon>Pseudomonadota</taxon>
        <taxon>Alphaproteobacteria</taxon>
        <taxon>Rhodospirillales</taxon>
        <taxon>Azospirillaceae</taxon>
        <taxon>Azospirillum</taxon>
    </lineage>
</organism>
<dbReference type="CDD" id="cd17546">
    <property type="entry name" value="REC_hyHK_CKI1_RcsC-like"/>
    <property type="match status" value="1"/>
</dbReference>
<feature type="modified residue" description="Phosphohistidine" evidence="10">
    <location>
        <position position="1069"/>
    </location>
</feature>
<dbReference type="EMBL" id="JAUJFI010000123">
    <property type="protein sequence ID" value="MDQ2105142.1"/>
    <property type="molecule type" value="Genomic_DNA"/>
</dbReference>
<dbReference type="SUPFAM" id="SSF52172">
    <property type="entry name" value="CheY-like"/>
    <property type="match status" value="1"/>
</dbReference>
<dbReference type="Gene3D" id="3.30.450.20">
    <property type="entry name" value="PAS domain"/>
    <property type="match status" value="4"/>
</dbReference>
<feature type="domain" description="HPt" evidence="18">
    <location>
        <begin position="1032"/>
        <end position="1120"/>
    </location>
</feature>
<dbReference type="RefSeq" id="WP_306709469.1">
    <property type="nucleotide sequence ID" value="NZ_JAUJFI010000123.1"/>
</dbReference>
<evidence type="ECO:0000256" key="1">
    <source>
        <dbReference type="ARBA" id="ARBA00000085"/>
    </source>
</evidence>
<evidence type="ECO:0000256" key="10">
    <source>
        <dbReference type="PROSITE-ProRule" id="PRU00110"/>
    </source>
</evidence>
<dbReference type="InterPro" id="IPR036890">
    <property type="entry name" value="HATPase_C_sf"/>
</dbReference>
<evidence type="ECO:0000256" key="2">
    <source>
        <dbReference type="ARBA" id="ARBA00004651"/>
    </source>
</evidence>
<dbReference type="PROSITE" id="PS50109">
    <property type="entry name" value="HIS_KIN"/>
    <property type="match status" value="1"/>
</dbReference>
<keyword evidence="7 13" id="KW-1133">Transmembrane helix</keyword>
<dbReference type="CDD" id="cd12915">
    <property type="entry name" value="PDC2_DGC_like"/>
    <property type="match status" value="1"/>
</dbReference>
<gene>
    <name evidence="19" type="ORF">QSG27_20755</name>
</gene>
<feature type="domain" description="Histidine kinase" evidence="14">
    <location>
        <begin position="630"/>
        <end position="852"/>
    </location>
</feature>
<evidence type="ECO:0000313" key="20">
    <source>
        <dbReference type="Proteomes" id="UP001227317"/>
    </source>
</evidence>
<evidence type="ECO:0000256" key="4">
    <source>
        <dbReference type="ARBA" id="ARBA00022475"/>
    </source>
</evidence>
<dbReference type="Gene3D" id="1.10.287.130">
    <property type="match status" value="1"/>
</dbReference>
<feature type="transmembrane region" description="Helical" evidence="13">
    <location>
        <begin position="315"/>
        <end position="336"/>
    </location>
</feature>
<keyword evidence="5 11" id="KW-0597">Phosphoprotein</keyword>
<dbReference type="CDD" id="cd00082">
    <property type="entry name" value="HisKA"/>
    <property type="match status" value="1"/>
</dbReference>
<dbReference type="Pfam" id="PF00512">
    <property type="entry name" value="HisKA"/>
    <property type="match status" value="1"/>
</dbReference>
<accession>A0ABU0WMT9</accession>
<feature type="region of interest" description="Disordered" evidence="12">
    <location>
        <begin position="1"/>
        <end position="24"/>
    </location>
</feature>
<dbReference type="InterPro" id="IPR036097">
    <property type="entry name" value="HisK_dim/P_sf"/>
</dbReference>
<dbReference type="PRINTS" id="PR00344">
    <property type="entry name" value="BCTRLSENSOR"/>
</dbReference>
<feature type="domain" description="PAC" evidence="17">
    <location>
        <begin position="562"/>
        <end position="612"/>
    </location>
</feature>
<protein>
    <recommendedName>
        <fullName evidence="3">histidine kinase</fullName>
        <ecNumber evidence="3">2.7.13.3</ecNumber>
    </recommendedName>
</protein>
<dbReference type="InterPro" id="IPR001610">
    <property type="entry name" value="PAC"/>
</dbReference>
<feature type="domain" description="PAC" evidence="17">
    <location>
        <begin position="432"/>
        <end position="484"/>
    </location>
</feature>
<proteinExistence type="predicted"/>
<dbReference type="InterPro" id="IPR033479">
    <property type="entry name" value="dCache_1"/>
</dbReference>
<name>A0ABU0WMT9_9PROT</name>
<dbReference type="InterPro" id="IPR013767">
    <property type="entry name" value="PAS_fold"/>
</dbReference>
<evidence type="ECO:0000256" key="3">
    <source>
        <dbReference type="ARBA" id="ARBA00012438"/>
    </source>
</evidence>
<dbReference type="Pfam" id="PF00072">
    <property type="entry name" value="Response_reg"/>
    <property type="match status" value="1"/>
</dbReference>
<evidence type="ECO:0000259" key="15">
    <source>
        <dbReference type="PROSITE" id="PS50110"/>
    </source>
</evidence>
<reference evidence="19 20" key="1">
    <citation type="submission" date="2023-06" db="EMBL/GenBank/DDBJ databases">
        <title>Azospirillum isscasensis sp.nov, a bacterium isolated from rhizosphere soil of rice.</title>
        <authorList>
            <person name="Wang H."/>
        </authorList>
    </citation>
    <scope>NUCLEOTIDE SEQUENCE [LARGE SCALE GENOMIC DNA]</scope>
    <source>
        <strain evidence="19 20">C340-1</strain>
    </source>
</reference>
<evidence type="ECO:0000256" key="9">
    <source>
        <dbReference type="ARBA" id="ARBA00023136"/>
    </source>
</evidence>
<dbReference type="PROSITE" id="PS50894">
    <property type="entry name" value="HPT"/>
    <property type="match status" value="1"/>
</dbReference>
<dbReference type="SMART" id="SM00448">
    <property type="entry name" value="REC"/>
    <property type="match status" value="1"/>
</dbReference>
<feature type="domain" description="Response regulatory" evidence="15">
    <location>
        <begin position="875"/>
        <end position="994"/>
    </location>
</feature>
<dbReference type="Pfam" id="PF01627">
    <property type="entry name" value="Hpt"/>
    <property type="match status" value="1"/>
</dbReference>
<dbReference type="SMART" id="SM00388">
    <property type="entry name" value="HisKA"/>
    <property type="match status" value="1"/>
</dbReference>
<comment type="subcellular location">
    <subcellularLocation>
        <location evidence="2">Cell membrane</location>
        <topology evidence="2">Multi-pass membrane protein</topology>
    </subcellularLocation>
</comment>
<feature type="domain" description="PAS" evidence="16">
    <location>
        <begin position="485"/>
        <end position="555"/>
    </location>
</feature>
<dbReference type="Pfam" id="PF00989">
    <property type="entry name" value="PAS"/>
    <property type="match status" value="1"/>
</dbReference>
<dbReference type="CDD" id="cd12914">
    <property type="entry name" value="PDC1_DGC_like"/>
    <property type="match status" value="1"/>
</dbReference>
<feature type="transmembrane region" description="Helical" evidence="13">
    <location>
        <begin position="42"/>
        <end position="62"/>
    </location>
</feature>
<dbReference type="NCBIfam" id="TIGR00229">
    <property type="entry name" value="sensory_box"/>
    <property type="match status" value="2"/>
</dbReference>
<dbReference type="InterPro" id="IPR003594">
    <property type="entry name" value="HATPase_dom"/>
</dbReference>
<comment type="caution">
    <text evidence="19">The sequence shown here is derived from an EMBL/GenBank/DDBJ whole genome shotgun (WGS) entry which is preliminary data.</text>
</comment>
<dbReference type="CDD" id="cd16922">
    <property type="entry name" value="HATPase_EvgS-ArcB-TorS-like"/>
    <property type="match status" value="1"/>
</dbReference>
<dbReference type="Pfam" id="PF08448">
    <property type="entry name" value="PAS_4"/>
    <property type="match status" value="1"/>
</dbReference>
<dbReference type="Gene3D" id="3.30.565.10">
    <property type="entry name" value="Histidine kinase-like ATPase, C-terminal domain"/>
    <property type="match status" value="1"/>
</dbReference>
<keyword evidence="4" id="KW-1003">Cell membrane</keyword>
<dbReference type="SMART" id="SM00091">
    <property type="entry name" value="PAS"/>
    <property type="match status" value="2"/>
</dbReference>
<dbReference type="InterPro" id="IPR011006">
    <property type="entry name" value="CheY-like_superfamily"/>
</dbReference>
<dbReference type="CDD" id="cd00130">
    <property type="entry name" value="PAS"/>
    <property type="match status" value="1"/>
</dbReference>
<dbReference type="PANTHER" id="PTHR45339">
    <property type="entry name" value="HYBRID SIGNAL TRANSDUCTION HISTIDINE KINASE J"/>
    <property type="match status" value="1"/>
</dbReference>
<dbReference type="InterPro" id="IPR004358">
    <property type="entry name" value="Sig_transdc_His_kin-like_C"/>
</dbReference>
<evidence type="ECO:0000313" key="19">
    <source>
        <dbReference type="EMBL" id="MDQ2105142.1"/>
    </source>
</evidence>
<evidence type="ECO:0000259" key="16">
    <source>
        <dbReference type="PROSITE" id="PS50112"/>
    </source>
</evidence>